<proteinExistence type="predicted"/>
<reference evidence="1" key="1">
    <citation type="submission" date="2020-10" db="EMBL/GenBank/DDBJ databases">
        <authorList>
            <person name="Gilroy R."/>
        </authorList>
    </citation>
    <scope>NUCLEOTIDE SEQUENCE</scope>
    <source>
        <strain evidence="1">21143</strain>
    </source>
</reference>
<dbReference type="Proteomes" id="UP000886722">
    <property type="component" value="Unassembled WGS sequence"/>
</dbReference>
<organism evidence="1 2">
    <name type="scientific">Candidatus Caccoplasma intestinavium</name>
    <dbReference type="NCBI Taxonomy" id="2840716"/>
    <lineage>
        <taxon>Bacteria</taxon>
        <taxon>Pseudomonadati</taxon>
        <taxon>Bacteroidota</taxon>
        <taxon>Bacteroidia</taxon>
        <taxon>Bacteroidales</taxon>
        <taxon>Bacteroidaceae</taxon>
        <taxon>Bacteroidaceae incertae sedis</taxon>
        <taxon>Candidatus Caccoplasma</taxon>
    </lineage>
</organism>
<name>A0A9D1KCT9_9BACT</name>
<protein>
    <recommendedName>
        <fullName evidence="3">DUF4747 family protein</fullName>
    </recommendedName>
</protein>
<dbReference type="AlphaFoldDB" id="A0A9D1KCT9"/>
<evidence type="ECO:0000313" key="1">
    <source>
        <dbReference type="EMBL" id="HIT38934.1"/>
    </source>
</evidence>
<gene>
    <name evidence="1" type="ORF">IAD06_02695</name>
</gene>
<sequence>MASYILYTYQFAPIINDGANLFQPMPEVEQRMESKQTYLQEILLNANFKFNSKREGVFEHQLRYNSNGIIILKLANNKQLSLEENFKKKKHHYSPSCFVIIDNRQDVQHIAIEDDPTAFSTTDVVRNIMEYSLKKALKTYGLTISIKKEYQKTEFWQLLEQYPKGVSMVRFHFSYPNLPRVSESINALISNQSKITNSKSTTFELKSSDSEQLSLSNDNEELNGLVNASADSGNVITLKVKGLRRYVKTGETTKKIEIDDLEVQMQSDNLFQNRFEKIVELLNAAK</sequence>
<evidence type="ECO:0000313" key="2">
    <source>
        <dbReference type="Proteomes" id="UP000886722"/>
    </source>
</evidence>
<evidence type="ECO:0008006" key="3">
    <source>
        <dbReference type="Google" id="ProtNLM"/>
    </source>
</evidence>
<reference evidence="1" key="2">
    <citation type="journal article" date="2021" name="PeerJ">
        <title>Extensive microbial diversity within the chicken gut microbiome revealed by metagenomics and culture.</title>
        <authorList>
            <person name="Gilroy R."/>
            <person name="Ravi A."/>
            <person name="Getino M."/>
            <person name="Pursley I."/>
            <person name="Horton D.L."/>
            <person name="Alikhan N.F."/>
            <person name="Baker D."/>
            <person name="Gharbi K."/>
            <person name="Hall N."/>
            <person name="Watson M."/>
            <person name="Adriaenssens E.M."/>
            <person name="Foster-Nyarko E."/>
            <person name="Jarju S."/>
            <person name="Secka A."/>
            <person name="Antonio M."/>
            <person name="Oren A."/>
            <person name="Chaudhuri R.R."/>
            <person name="La Ragione R."/>
            <person name="Hildebrand F."/>
            <person name="Pallen M.J."/>
        </authorList>
    </citation>
    <scope>NUCLEOTIDE SEQUENCE</scope>
    <source>
        <strain evidence="1">21143</strain>
    </source>
</reference>
<comment type="caution">
    <text evidence="1">The sequence shown here is derived from an EMBL/GenBank/DDBJ whole genome shotgun (WGS) entry which is preliminary data.</text>
</comment>
<accession>A0A9D1KCT9</accession>
<dbReference type="EMBL" id="DVKT01000020">
    <property type="protein sequence ID" value="HIT38934.1"/>
    <property type="molecule type" value="Genomic_DNA"/>
</dbReference>